<proteinExistence type="predicted"/>
<feature type="binding site" evidence="5">
    <location>
        <position position="186"/>
    </location>
    <ligand>
        <name>Zn(2+)</name>
        <dbReference type="ChEBI" id="CHEBI:29105"/>
    </ligand>
</feature>
<dbReference type="EMBL" id="MCGO01000001">
    <property type="protein sequence ID" value="ORY53763.1"/>
    <property type="molecule type" value="Genomic_DNA"/>
</dbReference>
<evidence type="ECO:0000313" key="7">
    <source>
        <dbReference type="EMBL" id="ORY53763.1"/>
    </source>
</evidence>
<dbReference type="GO" id="GO:0032259">
    <property type="term" value="P:methylation"/>
    <property type="evidence" value="ECO:0007669"/>
    <property type="project" value="UniProtKB-KW"/>
</dbReference>
<dbReference type="Proteomes" id="UP000193642">
    <property type="component" value="Unassembled WGS sequence"/>
</dbReference>
<dbReference type="PROSITE" id="PS50970">
    <property type="entry name" value="HCY"/>
    <property type="match status" value="1"/>
</dbReference>
<feature type="domain" description="Hcy-binding" evidence="6">
    <location>
        <begin position="1"/>
        <end position="200"/>
    </location>
</feature>
<reference evidence="7 8" key="1">
    <citation type="submission" date="2016-07" db="EMBL/GenBank/DDBJ databases">
        <title>Pervasive Adenine N6-methylation of Active Genes in Fungi.</title>
        <authorList>
            <consortium name="DOE Joint Genome Institute"/>
            <person name="Mondo S.J."/>
            <person name="Dannebaum R.O."/>
            <person name="Kuo R.C."/>
            <person name="Labutti K."/>
            <person name="Haridas S."/>
            <person name="Kuo A."/>
            <person name="Salamov A."/>
            <person name="Ahrendt S.R."/>
            <person name="Lipzen A."/>
            <person name="Sullivan W."/>
            <person name="Andreopoulos W.B."/>
            <person name="Clum A."/>
            <person name="Lindquist E."/>
            <person name="Daum C."/>
            <person name="Ramamoorthy G.K."/>
            <person name="Gryganskyi A."/>
            <person name="Culley D."/>
            <person name="Magnuson J.K."/>
            <person name="James T.Y."/>
            <person name="O'Malley M.A."/>
            <person name="Stajich J.E."/>
            <person name="Spatafora J.W."/>
            <person name="Visel A."/>
            <person name="Grigoriev I.V."/>
        </authorList>
    </citation>
    <scope>NUCLEOTIDE SEQUENCE [LARGE SCALE GENOMIC DNA]</scope>
    <source>
        <strain evidence="7 8">JEL800</strain>
    </source>
</reference>
<comment type="caution">
    <text evidence="7">The sequence shown here is derived from an EMBL/GenBank/DDBJ whole genome shotgun (WGS) entry which is preliminary data.</text>
</comment>
<gene>
    <name evidence="7" type="ORF">BCR33DRAFT_711125</name>
</gene>
<sequence>MGSYGAVLANGAEFTGDFGSLTWDALVEFHRIRIEAVAATKPDLLAFETVPCVFESSAIVKALEQCSSKGITLQPAWISFSCRDSHSSNAGDSAEACATSIKDSPFVFGVGVNCTKPEFVKGILESYKKTLEGSGKVLICYPNKGETWDAVGRGWVDQTGVQNVEAYADMAKSWIEAGATIVGGCCRIGPNHLACLKESL</sequence>
<dbReference type="InterPro" id="IPR036589">
    <property type="entry name" value="HCY_dom_sf"/>
</dbReference>
<dbReference type="GO" id="GO:0008898">
    <property type="term" value="F:S-adenosylmethionine-homocysteine S-methyltransferase activity"/>
    <property type="evidence" value="ECO:0007669"/>
    <property type="project" value="TreeGrafter"/>
</dbReference>
<dbReference type="SUPFAM" id="SSF82282">
    <property type="entry name" value="Homocysteine S-methyltransferase"/>
    <property type="match status" value="1"/>
</dbReference>
<evidence type="ECO:0000256" key="1">
    <source>
        <dbReference type="ARBA" id="ARBA00022603"/>
    </source>
</evidence>
<keyword evidence="2 5" id="KW-0808">Transferase</keyword>
<name>A0A1Y2D394_9FUNG</name>
<evidence type="ECO:0000259" key="6">
    <source>
        <dbReference type="PROSITE" id="PS50970"/>
    </source>
</evidence>
<dbReference type="GO" id="GO:0009086">
    <property type="term" value="P:methionine biosynthetic process"/>
    <property type="evidence" value="ECO:0007669"/>
    <property type="project" value="TreeGrafter"/>
</dbReference>
<dbReference type="PANTHER" id="PTHR46015:SF1">
    <property type="entry name" value="HOMOCYSTEINE S-METHYLTRANSFERASE-LIKE ISOFORM 1"/>
    <property type="match status" value="1"/>
</dbReference>
<feature type="binding site" evidence="5">
    <location>
        <position position="185"/>
    </location>
    <ligand>
        <name>Zn(2+)</name>
        <dbReference type="ChEBI" id="CHEBI:29105"/>
    </ligand>
</feature>
<keyword evidence="4 5" id="KW-0862">Zinc</keyword>
<keyword evidence="8" id="KW-1185">Reference proteome</keyword>
<dbReference type="OrthoDB" id="261426at2759"/>
<dbReference type="STRING" id="329046.A0A1Y2D394"/>
<evidence type="ECO:0000256" key="3">
    <source>
        <dbReference type="ARBA" id="ARBA00022723"/>
    </source>
</evidence>
<evidence type="ECO:0000256" key="4">
    <source>
        <dbReference type="ARBA" id="ARBA00022833"/>
    </source>
</evidence>
<dbReference type="InterPro" id="IPR003726">
    <property type="entry name" value="HCY_dom"/>
</dbReference>
<dbReference type="Pfam" id="PF02574">
    <property type="entry name" value="S-methyl_trans"/>
    <property type="match status" value="1"/>
</dbReference>
<comment type="cofactor">
    <cofactor evidence="5">
        <name>Zn(2+)</name>
        <dbReference type="ChEBI" id="CHEBI:29105"/>
    </cofactor>
</comment>
<organism evidence="7 8">
    <name type="scientific">Rhizoclosmatium globosum</name>
    <dbReference type="NCBI Taxonomy" id="329046"/>
    <lineage>
        <taxon>Eukaryota</taxon>
        <taxon>Fungi</taxon>
        <taxon>Fungi incertae sedis</taxon>
        <taxon>Chytridiomycota</taxon>
        <taxon>Chytridiomycota incertae sedis</taxon>
        <taxon>Chytridiomycetes</taxon>
        <taxon>Chytridiales</taxon>
        <taxon>Chytriomycetaceae</taxon>
        <taxon>Rhizoclosmatium</taxon>
    </lineage>
</organism>
<feature type="binding site" evidence="5">
    <location>
        <position position="114"/>
    </location>
    <ligand>
        <name>Zn(2+)</name>
        <dbReference type="ChEBI" id="CHEBI:29105"/>
    </ligand>
</feature>
<keyword evidence="1 5" id="KW-0489">Methyltransferase</keyword>
<dbReference type="PANTHER" id="PTHR46015">
    <property type="entry name" value="ZGC:172121"/>
    <property type="match status" value="1"/>
</dbReference>
<dbReference type="GO" id="GO:0046872">
    <property type="term" value="F:metal ion binding"/>
    <property type="evidence" value="ECO:0007669"/>
    <property type="project" value="UniProtKB-KW"/>
</dbReference>
<dbReference type="AlphaFoldDB" id="A0A1Y2D394"/>
<accession>A0A1Y2D394</accession>
<keyword evidence="3 5" id="KW-0479">Metal-binding</keyword>
<dbReference type="Gene3D" id="3.20.20.330">
    <property type="entry name" value="Homocysteine-binding-like domain"/>
    <property type="match status" value="1"/>
</dbReference>
<dbReference type="InterPro" id="IPR051486">
    <property type="entry name" value="Hcy_S-methyltransferase"/>
</dbReference>
<evidence type="ECO:0000256" key="2">
    <source>
        <dbReference type="ARBA" id="ARBA00022679"/>
    </source>
</evidence>
<dbReference type="GO" id="GO:0033528">
    <property type="term" value="P:S-methylmethionine cycle"/>
    <property type="evidence" value="ECO:0007669"/>
    <property type="project" value="TreeGrafter"/>
</dbReference>
<evidence type="ECO:0000256" key="5">
    <source>
        <dbReference type="PROSITE-ProRule" id="PRU00333"/>
    </source>
</evidence>
<protein>
    <submittedName>
        <fullName evidence="7">Homocysteine S-methyltransferase</fullName>
    </submittedName>
</protein>
<evidence type="ECO:0000313" key="8">
    <source>
        <dbReference type="Proteomes" id="UP000193642"/>
    </source>
</evidence>